<dbReference type="GO" id="GO:0004806">
    <property type="term" value="F:triacylglycerol lipase activity"/>
    <property type="evidence" value="ECO:0007669"/>
    <property type="project" value="InterPro"/>
</dbReference>
<keyword evidence="2" id="KW-0378">Hydrolase</keyword>
<dbReference type="PANTHER" id="PTHR34853:SF1">
    <property type="entry name" value="LIPASE 5"/>
    <property type="match status" value="1"/>
</dbReference>
<dbReference type="Pfam" id="PF03583">
    <property type="entry name" value="LIP"/>
    <property type="match status" value="1"/>
</dbReference>
<dbReference type="AlphaFoldDB" id="A0A840I8D7"/>
<dbReference type="GO" id="GO:0016042">
    <property type="term" value="P:lipid catabolic process"/>
    <property type="evidence" value="ECO:0007669"/>
    <property type="project" value="InterPro"/>
</dbReference>
<gene>
    <name evidence="2" type="ORF">BDZ31_000086</name>
</gene>
<reference evidence="2 3" key="1">
    <citation type="submission" date="2020-08" db="EMBL/GenBank/DDBJ databases">
        <title>Genomic Encyclopedia of Archaeal and Bacterial Type Strains, Phase II (KMG-II): from individual species to whole genera.</title>
        <authorList>
            <person name="Goeker M."/>
        </authorList>
    </citation>
    <scope>NUCLEOTIDE SEQUENCE [LARGE SCALE GENOMIC DNA]</scope>
    <source>
        <strain evidence="2 3">DSM 23288</strain>
    </source>
</reference>
<dbReference type="RefSeq" id="WP_183337913.1">
    <property type="nucleotide sequence ID" value="NZ_JACHNU010000001.1"/>
</dbReference>
<comment type="caution">
    <text evidence="2">The sequence shown here is derived from an EMBL/GenBank/DDBJ whole genome shotgun (WGS) entry which is preliminary data.</text>
</comment>
<keyword evidence="1" id="KW-0732">Signal</keyword>
<dbReference type="InterPro" id="IPR029058">
    <property type="entry name" value="AB_hydrolase_fold"/>
</dbReference>
<proteinExistence type="predicted"/>
<dbReference type="PIRSF" id="PIRSF029171">
    <property type="entry name" value="Esterase_LipA"/>
    <property type="match status" value="1"/>
</dbReference>
<dbReference type="EMBL" id="JACHNU010000001">
    <property type="protein sequence ID" value="MBB4660513.1"/>
    <property type="molecule type" value="Genomic_DNA"/>
</dbReference>
<feature type="signal peptide" evidence="1">
    <location>
        <begin position="1"/>
        <end position="28"/>
    </location>
</feature>
<dbReference type="Proteomes" id="UP000585272">
    <property type="component" value="Unassembled WGS sequence"/>
</dbReference>
<sequence length="382" mass="40482">MSQPFGRVLALCLTLLAALLAAAVPAAAGDRSARPRFTGLLVDARRAHAAPSDVVAHRIKYTSTTTRGDLRLVSGLVLKPRGPAPRGGWPVVSWGHGTIGVADQCAPSRMDDYLSDPALLAFVRAGYVVAATDYEGLGTAGVHPYLIAESEARGMIDIVRAARILSPRASRSWFSVGHSQGGHAAIAAGGVASRYGFGNLDFKGTIAFAPVSDTSLLAYEIQDLSPFVRGLWTMILLGIQTQHPEIDLADHLGPTALSRLDVVRDGGCYLEAIEAMYDLPAEEFRASSTAAADQLAGWLHANAVPTEATTEPALILQGDADTTTPLEGTEWIQERACTMGWTSVLSVYPGARHLDIVDLGMSEALGWMQDRLDGRPAASDCP</sequence>
<dbReference type="SUPFAM" id="SSF53474">
    <property type="entry name" value="alpha/beta-Hydrolases"/>
    <property type="match status" value="1"/>
</dbReference>
<accession>A0A840I8D7</accession>
<dbReference type="InterPro" id="IPR005152">
    <property type="entry name" value="Lipase_secreted"/>
</dbReference>
<dbReference type="Gene3D" id="3.40.50.1820">
    <property type="entry name" value="alpha/beta hydrolase"/>
    <property type="match status" value="2"/>
</dbReference>
<evidence type="ECO:0000313" key="2">
    <source>
        <dbReference type="EMBL" id="MBB4660513.1"/>
    </source>
</evidence>
<evidence type="ECO:0000256" key="1">
    <source>
        <dbReference type="SAM" id="SignalP"/>
    </source>
</evidence>
<organism evidence="2 3">
    <name type="scientific">Conexibacter arvalis</name>
    <dbReference type="NCBI Taxonomy" id="912552"/>
    <lineage>
        <taxon>Bacteria</taxon>
        <taxon>Bacillati</taxon>
        <taxon>Actinomycetota</taxon>
        <taxon>Thermoleophilia</taxon>
        <taxon>Solirubrobacterales</taxon>
        <taxon>Conexibacteraceae</taxon>
        <taxon>Conexibacter</taxon>
    </lineage>
</organism>
<dbReference type="PANTHER" id="PTHR34853">
    <property type="match status" value="1"/>
</dbReference>
<feature type="chain" id="PRO_5033033740" evidence="1">
    <location>
        <begin position="29"/>
        <end position="382"/>
    </location>
</feature>
<evidence type="ECO:0000313" key="3">
    <source>
        <dbReference type="Proteomes" id="UP000585272"/>
    </source>
</evidence>
<protein>
    <submittedName>
        <fullName evidence="2">Alpha-beta hydrolase superfamily lysophospholipase</fullName>
    </submittedName>
</protein>
<name>A0A840I8D7_9ACTN</name>
<keyword evidence="3" id="KW-1185">Reference proteome</keyword>